<accession>A0A0Q9YXI3</accession>
<comment type="caution">
    <text evidence="2">The sequence shown here is derived from an EMBL/GenBank/DDBJ whole genome shotgun (WGS) entry which is preliminary data.</text>
</comment>
<feature type="compositionally biased region" description="Acidic residues" evidence="1">
    <location>
        <begin position="235"/>
        <end position="249"/>
    </location>
</feature>
<dbReference type="EMBL" id="LKAJ01000005">
    <property type="protein sequence ID" value="KRG21447.1"/>
    <property type="molecule type" value="Genomic_DNA"/>
</dbReference>
<evidence type="ECO:0000313" key="2">
    <source>
        <dbReference type="EMBL" id="KRG21447.1"/>
    </source>
</evidence>
<sequence length="294" mass="33248">MLTFEHTLTNLKDLLVGYTHENVKAQKLYNDFFLENQFLDSKEIGNRFSQANEVTTLSAQLNHFRLLLIGKFMVIKTALEGILTKANGIDLNEFNQLISDTELVDSLQKLSKQRVKYAKKLEHATKSTKSLFEGMHDAIFDVVSKQEKQKQERLFLFSYFEYNLIAQNAIDELKELPSLISQLQTAIITARDEGLETLKTSRDGNAQWEEDIDVSNIEDLSQKLQSARLAVVQPPEEEEELDWSDDDEPEARPSISGSSSPAILHKHSSIDQSAATNKSDVTTQSTDAPKKKPT</sequence>
<reference evidence="3" key="3">
    <citation type="submission" date="2021-06" db="EMBL/GenBank/DDBJ databases">
        <title>Genomic Description and Analysis of Intracellular Bacteria, Candidatus Berkiella cookevillensis and Candidatus Berkiella aquae.</title>
        <authorList>
            <person name="Kidane D.T."/>
            <person name="Mehari Y.T."/>
            <person name="Rice F.C."/>
            <person name="Arivett B.A."/>
            <person name="Farone A.L."/>
            <person name="Berk S.G."/>
            <person name="Farone M.B."/>
        </authorList>
    </citation>
    <scope>NUCLEOTIDE SEQUENCE</scope>
    <source>
        <strain evidence="3">HT99</strain>
    </source>
</reference>
<dbReference type="EMBL" id="LKAJ02000001">
    <property type="protein sequence ID" value="MCS5711014.1"/>
    <property type="molecule type" value="Genomic_DNA"/>
</dbReference>
<reference evidence="3" key="2">
    <citation type="journal article" date="2016" name="Genome Announc.">
        <title>Draft Genome Sequences of Two Novel Amoeba-Resistant Intranuclear Bacteria, 'Candidatus Berkiella cookevillensis' and 'Candidatus Berkiella aquae'.</title>
        <authorList>
            <person name="Mehari Y.T."/>
            <person name="Arivett B.A."/>
            <person name="Farone A.L."/>
            <person name="Gunderson J.H."/>
            <person name="Farone M.B."/>
        </authorList>
    </citation>
    <scope>NUCLEOTIDE SEQUENCE</scope>
    <source>
        <strain evidence="3">HT99</strain>
    </source>
</reference>
<evidence type="ECO:0000256" key="1">
    <source>
        <dbReference type="SAM" id="MobiDB-lite"/>
    </source>
</evidence>
<evidence type="ECO:0000313" key="3">
    <source>
        <dbReference type="EMBL" id="MCS5711014.1"/>
    </source>
</evidence>
<reference evidence="2" key="1">
    <citation type="submission" date="2015-09" db="EMBL/GenBank/DDBJ databases">
        <title>Draft Genome Sequences of Two Novel Amoeba-resistant Intranuclear Bacteria, Candidatus Berkiella cookevillensis and Candidatus Berkiella aquae.</title>
        <authorList>
            <person name="Mehari Y.T."/>
            <person name="Arivett B.A."/>
            <person name="Farone A.L."/>
            <person name="Gunderson J.H."/>
            <person name="Farone M.B."/>
        </authorList>
    </citation>
    <scope>NUCLEOTIDE SEQUENCE [LARGE SCALE GENOMIC DNA]</scope>
    <source>
        <strain evidence="2">HT99</strain>
    </source>
</reference>
<dbReference type="AlphaFoldDB" id="A0A0Q9YXI3"/>
<gene>
    <name evidence="3" type="ORF">HT99x_006190</name>
    <name evidence="2" type="ORF">HT99x_01623</name>
</gene>
<dbReference type="RefSeq" id="WP_075066245.1">
    <property type="nucleotide sequence ID" value="NZ_LKAJ02000001.1"/>
</dbReference>
<evidence type="ECO:0000313" key="4">
    <source>
        <dbReference type="Proteomes" id="UP000051497"/>
    </source>
</evidence>
<keyword evidence="4" id="KW-1185">Reference proteome</keyword>
<dbReference type="Proteomes" id="UP000051497">
    <property type="component" value="Unassembled WGS sequence"/>
</dbReference>
<protein>
    <submittedName>
        <fullName evidence="2">Uncharacterized protein</fullName>
    </submittedName>
</protein>
<feature type="compositionally biased region" description="Polar residues" evidence="1">
    <location>
        <begin position="270"/>
        <end position="287"/>
    </location>
</feature>
<organism evidence="2">
    <name type="scientific">Candidatus Berkiella aquae</name>
    <dbReference type="NCBI Taxonomy" id="295108"/>
    <lineage>
        <taxon>Bacteria</taxon>
        <taxon>Pseudomonadati</taxon>
        <taxon>Pseudomonadota</taxon>
        <taxon>Gammaproteobacteria</taxon>
        <taxon>Candidatus Berkiellales</taxon>
        <taxon>Candidatus Berkiellaceae</taxon>
        <taxon>Candidatus Berkiella</taxon>
    </lineage>
</organism>
<proteinExistence type="predicted"/>
<feature type="region of interest" description="Disordered" evidence="1">
    <location>
        <begin position="229"/>
        <end position="294"/>
    </location>
</feature>
<name>A0A0Q9YXI3_9GAMM</name>